<reference evidence="2" key="2">
    <citation type="submission" date="2006-09" db="EMBL/GenBank/DDBJ databases">
        <title>The genome sequence of Plasmodium falciparum Dd2.</title>
        <authorList>
            <consortium name="The Broad Institute Genome Sequencing Platform"/>
            <person name="Birren B."/>
            <person name="Lander E."/>
            <person name="Galagan J."/>
            <person name="Nusbaum C."/>
            <person name="Devon K."/>
            <person name="Henn M."/>
            <person name="Jaffe D."/>
            <person name="Butler J."/>
            <person name="Alvarez P."/>
            <person name="Gnerre S."/>
            <person name="Grabherr M."/>
            <person name="Kleber M."/>
            <person name="Mauceli E."/>
            <person name="Brockman W."/>
            <person name="MacCallum I.A."/>
            <person name="Rounsley S."/>
            <person name="Young S."/>
            <person name="LaButti K."/>
            <person name="Pushparaj V."/>
            <person name="DeCaprio D."/>
            <person name="Crawford M."/>
            <person name="Koehrsen M."/>
            <person name="Engels R."/>
            <person name="Montgomery P."/>
            <person name="Pearson M."/>
            <person name="Howarth C."/>
            <person name="Larson L."/>
            <person name="Luoma S."/>
            <person name="White J."/>
            <person name="Kodira C."/>
            <person name="Zeng Q."/>
            <person name="O'Leary S."/>
            <person name="Yandava C."/>
            <person name="Alvarado L."/>
            <person name="Wirth D."/>
            <person name="Volkman S."/>
            <person name="Hartl D."/>
        </authorList>
    </citation>
    <scope>NUCLEOTIDE SEQUENCE [LARGE SCALE GENOMIC DNA]</scope>
</reference>
<reference evidence="2" key="1">
    <citation type="submission" date="2006-09" db="EMBL/GenBank/DDBJ databases">
        <title>Annotation of Plasmodium falciparum Dd2.</title>
        <authorList>
            <consortium name="The Broad Institute Genome Sequencing Platform"/>
            <person name="Volkman S.K."/>
            <person name="Neafsey D.E."/>
            <person name="Dash A.P."/>
            <person name="Chitnis C.E."/>
            <person name="Hartl D.L."/>
            <person name="Young S.K."/>
            <person name="Zeng Q."/>
            <person name="Koehrsen M."/>
            <person name="Alvarado L."/>
            <person name="Berlin A."/>
            <person name="Borenstein D."/>
            <person name="Chapman S.B."/>
            <person name="Chen Z."/>
            <person name="Engels R."/>
            <person name="Freedman E."/>
            <person name="Gellesch M."/>
            <person name="Goldberg J."/>
            <person name="Griggs A."/>
            <person name="Gujja S."/>
            <person name="Heilman E.R."/>
            <person name="Heiman D.I."/>
            <person name="Howarth C."/>
            <person name="Jen D."/>
            <person name="Larson L."/>
            <person name="Mehta T."/>
            <person name="Neiman D."/>
            <person name="Park D."/>
            <person name="Pearson M."/>
            <person name="Roberts A."/>
            <person name="Saif S."/>
            <person name="Shea T."/>
            <person name="Shenoy N."/>
            <person name="Sisk P."/>
            <person name="Stolte C."/>
            <person name="Sykes S."/>
            <person name="Walk T."/>
            <person name="White J."/>
            <person name="Yandava C."/>
            <person name="Haas B."/>
            <person name="Henn M.R."/>
            <person name="Nusbaum C."/>
            <person name="Birren B."/>
        </authorList>
    </citation>
    <scope>NUCLEOTIDE SEQUENCE [LARGE SCALE GENOMIC DNA]</scope>
</reference>
<accession>A0A0L7M4N8</accession>
<evidence type="ECO:0000313" key="1">
    <source>
        <dbReference type="EMBL" id="KOB87791.1"/>
    </source>
</evidence>
<name>A0A0L7M4N8_PLAF4</name>
<dbReference type="KEGG" id="pfd:PFDG_04286"/>
<dbReference type="EMBL" id="DS016681">
    <property type="protein sequence ID" value="KOB87791.1"/>
    <property type="molecule type" value="Genomic_DNA"/>
</dbReference>
<dbReference type="AlphaFoldDB" id="A0A0L7M4N8"/>
<proteinExistence type="predicted"/>
<gene>
    <name evidence="1" type="ORF">PFDG_04286</name>
</gene>
<protein>
    <submittedName>
        <fullName evidence="1">Uncharacterized protein</fullName>
    </submittedName>
</protein>
<organism evidence="1 2">
    <name type="scientific">Plasmodium falciparum (isolate Dd2)</name>
    <dbReference type="NCBI Taxonomy" id="57267"/>
    <lineage>
        <taxon>Eukaryota</taxon>
        <taxon>Sar</taxon>
        <taxon>Alveolata</taxon>
        <taxon>Apicomplexa</taxon>
        <taxon>Aconoidasida</taxon>
        <taxon>Haemosporida</taxon>
        <taxon>Plasmodiidae</taxon>
        <taxon>Plasmodium</taxon>
        <taxon>Plasmodium (Laverania)</taxon>
    </lineage>
</organism>
<sequence length="54" mass="6383">MLIVEPVPVEKHIFKQIQMGSIKRKIIFYLWGCFKNNIDSVIMKEVFNLIETAE</sequence>
<evidence type="ECO:0000313" key="2">
    <source>
        <dbReference type="Proteomes" id="UP000054282"/>
    </source>
</evidence>
<dbReference type="Proteomes" id="UP000054282">
    <property type="component" value="Unassembled WGS sequence"/>
</dbReference>